<accession>A0A6M2DUX1</accession>
<evidence type="ECO:0000313" key="1">
    <source>
        <dbReference type="EMBL" id="NOV49972.1"/>
    </source>
</evidence>
<name>A0A6M2DUX1_XENCH</name>
<dbReference type="AlphaFoldDB" id="A0A6M2DUX1"/>
<proteinExistence type="predicted"/>
<sequence>MSYEVTCFKALRLYFLSIFFYQSTRAFFERLTNCVVSIAHQFFCTSKVHAIFNVSCFHSCLRLSQSRHMTVFQYHMHSNNGSRNKS</sequence>
<organism evidence="1">
    <name type="scientific">Xenopsylla cheopis</name>
    <name type="common">Oriental rat flea</name>
    <name type="synonym">Pulex cheopis</name>
    <dbReference type="NCBI Taxonomy" id="163159"/>
    <lineage>
        <taxon>Eukaryota</taxon>
        <taxon>Metazoa</taxon>
        <taxon>Ecdysozoa</taxon>
        <taxon>Arthropoda</taxon>
        <taxon>Hexapoda</taxon>
        <taxon>Insecta</taxon>
        <taxon>Pterygota</taxon>
        <taxon>Neoptera</taxon>
        <taxon>Endopterygota</taxon>
        <taxon>Siphonaptera</taxon>
        <taxon>Pulicidae</taxon>
        <taxon>Xenopsyllinae</taxon>
        <taxon>Xenopsylla</taxon>
    </lineage>
</organism>
<dbReference type="EMBL" id="GIIL01006246">
    <property type="protein sequence ID" value="NOV49972.1"/>
    <property type="molecule type" value="Transcribed_RNA"/>
</dbReference>
<reference evidence="1" key="1">
    <citation type="submission" date="2020-03" db="EMBL/GenBank/DDBJ databases">
        <title>Transcriptomic Profiling of the Digestive Tract of the Rat Flea, Xenopsylla cheopis, Following Blood Feeding and Infection with Yersinia pestis.</title>
        <authorList>
            <person name="Bland D.M."/>
            <person name="Martens C.A."/>
            <person name="Virtaneva K."/>
            <person name="Kanakabandi K."/>
            <person name="Long D."/>
            <person name="Rosenke R."/>
            <person name="Saturday G.A."/>
            <person name="Hoyt F.H."/>
            <person name="Bruno D.P."/>
            <person name="Ribeiro J.M.C."/>
            <person name="Hinnebusch J."/>
        </authorList>
    </citation>
    <scope>NUCLEOTIDE SEQUENCE</scope>
</reference>
<protein>
    <submittedName>
        <fullName evidence="1">Putative secreted protein</fullName>
    </submittedName>
</protein>